<dbReference type="AlphaFoldDB" id="A0A2T0STM3"/>
<protein>
    <submittedName>
        <fullName evidence="2">Uncharacterized protein</fullName>
    </submittedName>
</protein>
<name>A0A2T0STM3_9PSEU</name>
<dbReference type="Proteomes" id="UP000239494">
    <property type="component" value="Unassembled WGS sequence"/>
</dbReference>
<evidence type="ECO:0000256" key="1">
    <source>
        <dbReference type="SAM" id="MobiDB-lite"/>
    </source>
</evidence>
<comment type="caution">
    <text evidence="2">The sequence shown here is derived from an EMBL/GenBank/DDBJ whole genome shotgun (WGS) entry which is preliminary data.</text>
</comment>
<evidence type="ECO:0000313" key="2">
    <source>
        <dbReference type="EMBL" id="PRY36750.1"/>
    </source>
</evidence>
<reference evidence="2 3" key="1">
    <citation type="submission" date="2018-03" db="EMBL/GenBank/DDBJ databases">
        <title>Genomic Encyclopedia of Archaeal and Bacterial Type Strains, Phase II (KMG-II): from individual species to whole genera.</title>
        <authorList>
            <person name="Goeker M."/>
        </authorList>
    </citation>
    <scope>NUCLEOTIDE SEQUENCE [LARGE SCALE GENOMIC DNA]</scope>
    <source>
        <strain evidence="2 3">DSM 44720</strain>
    </source>
</reference>
<sequence length="102" mass="10621">MEVEIDTACDLCDGTGVMTWQQPVPDAGGHVVLRQMSHPCVRGCAGWWKAPAAESGGVVDVGVPDGDGDVRTGNVAEANRLHRTDWSSPVGIEHEDGPATAG</sequence>
<gene>
    <name evidence="2" type="ORF">CLV43_111122</name>
</gene>
<feature type="compositionally biased region" description="Basic and acidic residues" evidence="1">
    <location>
        <begin position="92"/>
        <end position="102"/>
    </location>
</feature>
<organism evidence="2 3">
    <name type="scientific">Umezawaea tangerina</name>
    <dbReference type="NCBI Taxonomy" id="84725"/>
    <lineage>
        <taxon>Bacteria</taxon>
        <taxon>Bacillati</taxon>
        <taxon>Actinomycetota</taxon>
        <taxon>Actinomycetes</taxon>
        <taxon>Pseudonocardiales</taxon>
        <taxon>Pseudonocardiaceae</taxon>
        <taxon>Umezawaea</taxon>
    </lineage>
</organism>
<evidence type="ECO:0000313" key="3">
    <source>
        <dbReference type="Proteomes" id="UP000239494"/>
    </source>
</evidence>
<feature type="region of interest" description="Disordered" evidence="1">
    <location>
        <begin position="61"/>
        <end position="102"/>
    </location>
</feature>
<proteinExistence type="predicted"/>
<accession>A0A2T0STM3</accession>
<keyword evidence="3" id="KW-1185">Reference proteome</keyword>
<dbReference type="EMBL" id="PVTF01000011">
    <property type="protein sequence ID" value="PRY36750.1"/>
    <property type="molecule type" value="Genomic_DNA"/>
</dbReference>